<comment type="subcellular location">
    <subcellularLocation>
        <location evidence="1">Cell membrane</location>
        <topology evidence="1">Multi-pass membrane protein</topology>
    </subcellularLocation>
</comment>
<feature type="transmembrane region" description="Helical" evidence="7">
    <location>
        <begin position="937"/>
        <end position="958"/>
    </location>
</feature>
<keyword evidence="5 7" id="KW-1133">Transmembrane helix</keyword>
<dbReference type="InterPro" id="IPR050545">
    <property type="entry name" value="Mycobact_MmpL"/>
</dbReference>
<evidence type="ECO:0000256" key="1">
    <source>
        <dbReference type="ARBA" id="ARBA00004651"/>
    </source>
</evidence>
<comment type="caution">
    <text evidence="9">The sequence shown here is derived from an EMBL/GenBank/DDBJ whole genome shotgun (WGS) entry which is preliminary data.</text>
</comment>
<feature type="transmembrane region" description="Helical" evidence="7">
    <location>
        <begin position="202"/>
        <end position="221"/>
    </location>
</feature>
<evidence type="ECO:0000256" key="7">
    <source>
        <dbReference type="SAM" id="Phobius"/>
    </source>
</evidence>
<dbReference type="NCBIfam" id="TIGR03057">
    <property type="entry name" value="xxxLxxG_by_4"/>
    <property type="match status" value="1"/>
</dbReference>
<protein>
    <submittedName>
        <fullName evidence="9">MMPL family transporter</fullName>
    </submittedName>
</protein>
<feature type="transmembrane region" description="Helical" evidence="7">
    <location>
        <begin position="259"/>
        <end position="283"/>
    </location>
</feature>
<dbReference type="PANTHER" id="PTHR33406">
    <property type="entry name" value="MEMBRANE PROTEIN MJ1562-RELATED"/>
    <property type="match status" value="1"/>
</dbReference>
<dbReference type="PANTHER" id="PTHR33406:SF6">
    <property type="entry name" value="MEMBRANE PROTEIN YDGH-RELATED"/>
    <property type="match status" value="1"/>
</dbReference>
<dbReference type="InterPro" id="IPR023908">
    <property type="entry name" value="xxxLxxG_rpt"/>
</dbReference>
<dbReference type="InterPro" id="IPR004869">
    <property type="entry name" value="MMPL_dom"/>
</dbReference>
<gene>
    <name evidence="9" type="ORF">GCM10022263_15570</name>
</gene>
<feature type="transmembrane region" description="Helical" evidence="7">
    <location>
        <begin position="304"/>
        <end position="325"/>
    </location>
</feature>
<feature type="transmembrane region" description="Helical" evidence="7">
    <location>
        <begin position="895"/>
        <end position="916"/>
    </location>
</feature>
<keyword evidence="4 7" id="KW-0812">Transmembrane</keyword>
<evidence type="ECO:0000256" key="5">
    <source>
        <dbReference type="ARBA" id="ARBA00022989"/>
    </source>
</evidence>
<keyword evidence="6 7" id="KW-0472">Membrane</keyword>
<proteinExistence type="inferred from homology"/>
<evidence type="ECO:0000256" key="3">
    <source>
        <dbReference type="ARBA" id="ARBA00022475"/>
    </source>
</evidence>
<keyword evidence="3" id="KW-1003">Cell membrane</keyword>
<organism evidence="9 10">
    <name type="scientific">Nocardioides daeguensis</name>
    <dbReference type="NCBI Taxonomy" id="908359"/>
    <lineage>
        <taxon>Bacteria</taxon>
        <taxon>Bacillati</taxon>
        <taxon>Actinomycetota</taxon>
        <taxon>Actinomycetes</taxon>
        <taxon>Propionibacteriales</taxon>
        <taxon>Nocardioidaceae</taxon>
        <taxon>Nocardioides</taxon>
    </lineage>
</organism>
<feature type="transmembrane region" description="Helical" evidence="7">
    <location>
        <begin position="32"/>
        <end position="50"/>
    </location>
</feature>
<dbReference type="Pfam" id="PF03176">
    <property type="entry name" value="MMPL"/>
    <property type="match status" value="2"/>
</dbReference>
<feature type="transmembrane region" description="Helical" evidence="7">
    <location>
        <begin position="970"/>
        <end position="996"/>
    </location>
</feature>
<evidence type="ECO:0000256" key="4">
    <source>
        <dbReference type="ARBA" id="ARBA00022692"/>
    </source>
</evidence>
<evidence type="ECO:0000256" key="6">
    <source>
        <dbReference type="ARBA" id="ARBA00023136"/>
    </source>
</evidence>
<feature type="transmembrane region" description="Helical" evidence="7">
    <location>
        <begin position="840"/>
        <end position="857"/>
    </location>
</feature>
<dbReference type="PROSITE" id="PS50156">
    <property type="entry name" value="SSD"/>
    <property type="match status" value="1"/>
</dbReference>
<feature type="transmembrane region" description="Helical" evidence="7">
    <location>
        <begin position="379"/>
        <end position="405"/>
    </location>
</feature>
<feature type="domain" description="SSD" evidence="8">
    <location>
        <begin position="267"/>
        <end position="358"/>
    </location>
</feature>
<evidence type="ECO:0000313" key="10">
    <source>
        <dbReference type="Proteomes" id="UP001500301"/>
    </source>
</evidence>
<comment type="similarity">
    <text evidence="2">Belongs to the resistance-nodulation-cell division (RND) (TC 2.A.6) family. MmpL subfamily.</text>
</comment>
<evidence type="ECO:0000259" key="8">
    <source>
        <dbReference type="PROSITE" id="PS50156"/>
    </source>
</evidence>
<keyword evidence="10" id="KW-1185">Reference proteome</keyword>
<sequence length="1018" mass="105325">MGTTHGDKADQADQAGEASEAAGYARFAVRRAGWVVLAWLAITVVMNVAVPQLEEIAGRDSSPMVPKDAPSMRAVELMNQEFSDGDAESFIVVAMERTSGLTPADRRYAESLVSSLGEDKDDVAFVQDVRDPALRKALTSEDKQARYLLVGITGATGAPASLRQVAAVRDIARTNAPDGLSVEVTGPTATVVDLATETEHSVVRITVVTIGLIALILFLIYRSFAIPVLILAVVGLGLGLGRAVVAWCGLQDLFAVSTFSGSFLTAIVLGAGTDYAVFLVARYHEQRRLGVEPSRAAAVAATRVGSVIAGSAVTVVLATLAMALADLGFFNTTGPAVAVSIAVNLLVSLTLTPALLALAGRRGWAEPRESKASGVWERVAGVVAAHPARMFTASLVPLALLAAVFPLTDLSYDVRDPLPDDAESNRGYALLGRHFPVNEVLPDYVLVRADHDLRTSKDLAVLERAAAAVAQHDGVALVRSVTRPLGVPITEASLAYQSGVVGDELGKAQGEVAEGASGAEQLADGAGQLDAGADQLADGAGKAVAGADRIAASTGRLTSGMTALLDGADAAIAGTGDLRSGASGLADGLDTAADQVQVAVDGLALVHDALATKSLTCGLDPACRQARTGLKKIWEAERDQLLPGLRQAAKGARALASGSGDLQTGLQQLRAGLAQARDGSRQLADGQRVFADRLGDLSAGADELAAGADRLHGGTRQVAASLPELEDGLEAAARHLRETRTAADDPVSGGFYLPPTALRDEDFAGAMRLYLSKDGRTARIAVLGSTDAFGPEASARVEDIRATVETSLNGTRLDDAEVVTTGMASTNADLRRYSMSDLEVIAGLALVAVFLVLLLLLRSLVAALALMATVVLSYVAAIGLAVLVWQYGLGIQLDWTVAAVAFVVLVAVGADYNLLLTKRMHEEAPDGSAAGIARATAATGGVITSAGVIFAVSMMALLAGRVTTIGQVGFTIAVGLLLDTFLVRSLLVPSLATLLGRRLWWPQRTRAIPGATPGASEG</sequence>
<dbReference type="RefSeq" id="WP_218233339.1">
    <property type="nucleotide sequence ID" value="NZ_BAABBB010000009.1"/>
</dbReference>
<evidence type="ECO:0000256" key="2">
    <source>
        <dbReference type="ARBA" id="ARBA00010157"/>
    </source>
</evidence>
<dbReference type="InterPro" id="IPR000731">
    <property type="entry name" value="SSD"/>
</dbReference>
<evidence type="ECO:0000313" key="9">
    <source>
        <dbReference type="EMBL" id="GAA3527795.1"/>
    </source>
</evidence>
<dbReference type="EMBL" id="BAABBB010000009">
    <property type="protein sequence ID" value="GAA3527795.1"/>
    <property type="molecule type" value="Genomic_DNA"/>
</dbReference>
<feature type="transmembrane region" description="Helical" evidence="7">
    <location>
        <begin position="337"/>
        <end position="358"/>
    </location>
</feature>
<feature type="transmembrane region" description="Helical" evidence="7">
    <location>
        <begin position="864"/>
        <end position="889"/>
    </location>
</feature>
<name>A0ABP6V2X2_9ACTN</name>
<dbReference type="Proteomes" id="UP001500301">
    <property type="component" value="Unassembled WGS sequence"/>
</dbReference>
<accession>A0ABP6V2X2</accession>
<feature type="transmembrane region" description="Helical" evidence="7">
    <location>
        <begin position="228"/>
        <end position="247"/>
    </location>
</feature>
<reference evidence="10" key="1">
    <citation type="journal article" date="2019" name="Int. J. Syst. Evol. Microbiol.">
        <title>The Global Catalogue of Microorganisms (GCM) 10K type strain sequencing project: providing services to taxonomists for standard genome sequencing and annotation.</title>
        <authorList>
            <consortium name="The Broad Institute Genomics Platform"/>
            <consortium name="The Broad Institute Genome Sequencing Center for Infectious Disease"/>
            <person name="Wu L."/>
            <person name="Ma J."/>
        </authorList>
    </citation>
    <scope>NUCLEOTIDE SEQUENCE [LARGE SCALE GENOMIC DNA]</scope>
    <source>
        <strain evidence="10">JCM 17460</strain>
    </source>
</reference>